<keyword evidence="1" id="KW-1133">Transmembrane helix</keyword>
<name>A0A6G0ZK66_APHCR</name>
<dbReference type="AlphaFoldDB" id="A0A6G0ZK66"/>
<dbReference type="GO" id="GO:0016301">
    <property type="term" value="F:kinase activity"/>
    <property type="evidence" value="ECO:0007669"/>
    <property type="project" value="UniProtKB-KW"/>
</dbReference>
<keyword evidence="1" id="KW-0812">Transmembrane</keyword>
<organism evidence="2 3">
    <name type="scientific">Aphis craccivora</name>
    <name type="common">Cowpea aphid</name>
    <dbReference type="NCBI Taxonomy" id="307492"/>
    <lineage>
        <taxon>Eukaryota</taxon>
        <taxon>Metazoa</taxon>
        <taxon>Ecdysozoa</taxon>
        <taxon>Arthropoda</taxon>
        <taxon>Hexapoda</taxon>
        <taxon>Insecta</taxon>
        <taxon>Pterygota</taxon>
        <taxon>Neoptera</taxon>
        <taxon>Paraneoptera</taxon>
        <taxon>Hemiptera</taxon>
        <taxon>Sternorrhyncha</taxon>
        <taxon>Aphidomorpha</taxon>
        <taxon>Aphidoidea</taxon>
        <taxon>Aphididae</taxon>
        <taxon>Aphidini</taxon>
        <taxon>Aphis</taxon>
        <taxon>Aphis</taxon>
    </lineage>
</organism>
<evidence type="ECO:0000313" key="2">
    <source>
        <dbReference type="EMBL" id="KAF0771271.1"/>
    </source>
</evidence>
<feature type="transmembrane region" description="Helical" evidence="1">
    <location>
        <begin position="92"/>
        <end position="117"/>
    </location>
</feature>
<keyword evidence="2" id="KW-0418">Kinase</keyword>
<keyword evidence="2" id="KW-0808">Transferase</keyword>
<evidence type="ECO:0000313" key="3">
    <source>
        <dbReference type="Proteomes" id="UP000478052"/>
    </source>
</evidence>
<proteinExistence type="predicted"/>
<keyword evidence="1" id="KW-0472">Membrane</keyword>
<accession>A0A6G0ZK66</accession>
<keyword evidence="3" id="KW-1185">Reference proteome</keyword>
<sequence>MEKRRRVTSKNGYGCASVRFGGDVTRPRTCISLTGQVRRDGRKWWQVRRPNLGLGGELDSSSASIKVQDRRGSDTVQLLFASRQLQSLQQTFPVIIMKFTIALALCLVAVATAAPYVPVVPVVPVVPAVVHHPASVVHSSTVVQSHPSPVARVVAVPAIAHPVAVHPAVSVHPVAVHPVLPVHSVVHY</sequence>
<protein>
    <submittedName>
        <fullName evidence="2">A-kinase anchor protein 14-like</fullName>
    </submittedName>
</protein>
<evidence type="ECO:0000256" key="1">
    <source>
        <dbReference type="SAM" id="Phobius"/>
    </source>
</evidence>
<dbReference type="Proteomes" id="UP000478052">
    <property type="component" value="Unassembled WGS sequence"/>
</dbReference>
<reference evidence="2 3" key="1">
    <citation type="submission" date="2019-08" db="EMBL/GenBank/DDBJ databases">
        <title>Whole genome of Aphis craccivora.</title>
        <authorList>
            <person name="Voronova N.V."/>
            <person name="Shulinski R.S."/>
            <person name="Bandarenka Y.V."/>
            <person name="Zhorov D.G."/>
            <person name="Warner D."/>
        </authorList>
    </citation>
    <scope>NUCLEOTIDE SEQUENCE [LARGE SCALE GENOMIC DNA]</scope>
    <source>
        <strain evidence="2">180601</strain>
        <tissue evidence="2">Whole Body</tissue>
    </source>
</reference>
<comment type="caution">
    <text evidence="2">The sequence shown here is derived from an EMBL/GenBank/DDBJ whole genome shotgun (WGS) entry which is preliminary data.</text>
</comment>
<dbReference type="EMBL" id="VUJU01000315">
    <property type="protein sequence ID" value="KAF0771271.1"/>
    <property type="molecule type" value="Genomic_DNA"/>
</dbReference>
<gene>
    <name evidence="2" type="ORF">FWK35_00014786</name>
</gene>